<name>A0ABW3JHQ8_9FLAO</name>
<dbReference type="EMBL" id="JBHTJI010000001">
    <property type="protein sequence ID" value="MFD0989839.1"/>
    <property type="molecule type" value="Genomic_DNA"/>
</dbReference>
<proteinExistence type="predicted"/>
<dbReference type="Proteomes" id="UP001597061">
    <property type="component" value="Unassembled WGS sequence"/>
</dbReference>
<evidence type="ECO:0000313" key="1">
    <source>
        <dbReference type="EMBL" id="MFD0989839.1"/>
    </source>
</evidence>
<keyword evidence="2" id="KW-1185">Reference proteome</keyword>
<gene>
    <name evidence="1" type="ORF">ACFQ1R_07015</name>
</gene>
<accession>A0ABW3JHQ8</accession>
<evidence type="ECO:0000313" key="2">
    <source>
        <dbReference type="Proteomes" id="UP001597061"/>
    </source>
</evidence>
<dbReference type="RefSeq" id="WP_379925429.1">
    <property type="nucleotide sequence ID" value="NZ_JBHTJI010000001.1"/>
</dbReference>
<organism evidence="1 2">
    <name type="scientific">Mariniflexile jejuense</name>
    <dbReference type="NCBI Taxonomy" id="1173582"/>
    <lineage>
        <taxon>Bacteria</taxon>
        <taxon>Pseudomonadati</taxon>
        <taxon>Bacteroidota</taxon>
        <taxon>Flavobacteriia</taxon>
        <taxon>Flavobacteriales</taxon>
        <taxon>Flavobacteriaceae</taxon>
        <taxon>Mariniflexile</taxon>
    </lineage>
</organism>
<evidence type="ECO:0008006" key="3">
    <source>
        <dbReference type="Google" id="ProtNLM"/>
    </source>
</evidence>
<reference evidence="2" key="1">
    <citation type="journal article" date="2019" name="Int. J. Syst. Evol. Microbiol.">
        <title>The Global Catalogue of Microorganisms (GCM) 10K type strain sequencing project: providing services to taxonomists for standard genome sequencing and annotation.</title>
        <authorList>
            <consortium name="The Broad Institute Genomics Platform"/>
            <consortium name="The Broad Institute Genome Sequencing Center for Infectious Disease"/>
            <person name="Wu L."/>
            <person name="Ma J."/>
        </authorList>
    </citation>
    <scope>NUCLEOTIDE SEQUENCE [LARGE SCALE GENOMIC DNA]</scope>
    <source>
        <strain evidence="2">CCUG 62414</strain>
    </source>
</reference>
<comment type="caution">
    <text evidence="1">The sequence shown here is derived from an EMBL/GenBank/DDBJ whole genome shotgun (WGS) entry which is preliminary data.</text>
</comment>
<sequence length="123" mass="13982">MKNYKLSFGEIIIIDENLAEVIVNEGVVMNDIMVDEYHDFLLSYLKAPFSLLINKKHSYAMTFSAQKTIATLKEIKAMAVLFSSVGGLMSTETLMNLGENKDLNIRLFQKREDALNWLNSLES</sequence>
<protein>
    <recommendedName>
        <fullName evidence="3">SpoIIAA-like protein</fullName>
    </recommendedName>
</protein>